<feature type="transmembrane region" description="Helical" evidence="1">
    <location>
        <begin position="172"/>
        <end position="190"/>
    </location>
</feature>
<dbReference type="InParanoid" id="C3YCC7"/>
<gene>
    <name evidence="2" type="ORF">BRAFLDRAFT_92218</name>
</gene>
<keyword evidence="1" id="KW-0472">Membrane</keyword>
<sequence>MAGVQKSSRKVRRSAVVVIATDGSPVDGLDMLDQCRQVWGYGTGITVPLVGNSVFHLVSTNTQDTDNRVNVALLSRPKHTTQTNATYDPTLNVSCILVSKDKSNELFFTAPRVPVQPHTTSTANKFQTDLADGLTSLSSATDELYSTSSGASDQSIAPPVQDNMYTHVPMSLVGPVVVVLILSAIAYRALKIKVLQKSHTGPAIGFPALRRSASLPVVRRYTNRTVEEDTASCKSLPAVLLSNDPSYSEIPDNVAAAQRPLPAIPQIYSVIPDAATAVSEQPSDLSSQPHTYCHIPDNDGIGHIPFYAAAADASLGSDTAYGVGSEGNQAFCSRHSIAVRKTAVYNSVETRDHHTSLYGKARNIGTQQSKQAQGPKRILNSTPRCLTVPKTLLPREISGEGPRDTTRRASVPITPQNTFWPCEFPGKGVRNTPRRASLPLTTQMCSLTFWAYDIPGEGTRNTPRPVSFPLTLPNACGPCEITGEGGTGSNNQHASLTNPPNTCSCTIPSKGTINMPLRACLSELPNTYWPWEIPEKGTRSTTRRTSLPIVTLPNTYWPWEIPEKGTRNTTRRKSLPPVTLPNTYCPWEIPEKETRNTPRRKSLPPVTLPNTYWPWEISEKETRNTARRESLPIVTLPNTYWPWEITENSRDTPRRATSLSQLPNTYWPWEILGDGTSGKPGRASLSIPKV</sequence>
<evidence type="ECO:0000313" key="2">
    <source>
        <dbReference type="EMBL" id="EEN61964.1"/>
    </source>
</evidence>
<dbReference type="EMBL" id="GG666501">
    <property type="protein sequence ID" value="EEN61964.1"/>
    <property type="molecule type" value="Genomic_DNA"/>
</dbReference>
<keyword evidence="1" id="KW-1133">Transmembrane helix</keyword>
<proteinExistence type="predicted"/>
<reference evidence="2" key="1">
    <citation type="journal article" date="2008" name="Nature">
        <title>The amphioxus genome and the evolution of the chordate karyotype.</title>
        <authorList>
            <consortium name="US DOE Joint Genome Institute (JGI-PGF)"/>
            <person name="Putnam N.H."/>
            <person name="Butts T."/>
            <person name="Ferrier D.E.K."/>
            <person name="Furlong R.F."/>
            <person name="Hellsten U."/>
            <person name="Kawashima T."/>
            <person name="Robinson-Rechavi M."/>
            <person name="Shoguchi E."/>
            <person name="Terry A."/>
            <person name="Yu J.-K."/>
            <person name="Benito-Gutierrez E.L."/>
            <person name="Dubchak I."/>
            <person name="Garcia-Fernandez J."/>
            <person name="Gibson-Brown J.J."/>
            <person name="Grigoriev I.V."/>
            <person name="Horton A.C."/>
            <person name="de Jong P.J."/>
            <person name="Jurka J."/>
            <person name="Kapitonov V.V."/>
            <person name="Kohara Y."/>
            <person name="Kuroki Y."/>
            <person name="Lindquist E."/>
            <person name="Lucas S."/>
            <person name="Osoegawa K."/>
            <person name="Pennacchio L.A."/>
            <person name="Salamov A.A."/>
            <person name="Satou Y."/>
            <person name="Sauka-Spengler T."/>
            <person name="Schmutz J."/>
            <person name="Shin-I T."/>
            <person name="Toyoda A."/>
            <person name="Bronner-Fraser M."/>
            <person name="Fujiyama A."/>
            <person name="Holland L.Z."/>
            <person name="Holland P.W.H."/>
            <person name="Satoh N."/>
            <person name="Rokhsar D.S."/>
        </authorList>
    </citation>
    <scope>NUCLEOTIDE SEQUENCE [LARGE SCALE GENOMIC DNA]</scope>
    <source>
        <strain evidence="2">S238N-H82</strain>
        <tissue evidence="2">Testes</tissue>
    </source>
</reference>
<dbReference type="AlphaFoldDB" id="C3YCC7"/>
<organism>
    <name type="scientific">Branchiostoma floridae</name>
    <name type="common">Florida lancelet</name>
    <name type="synonym">Amphioxus</name>
    <dbReference type="NCBI Taxonomy" id="7739"/>
    <lineage>
        <taxon>Eukaryota</taxon>
        <taxon>Metazoa</taxon>
        <taxon>Chordata</taxon>
        <taxon>Cephalochordata</taxon>
        <taxon>Leptocardii</taxon>
        <taxon>Amphioxiformes</taxon>
        <taxon>Branchiostomatidae</taxon>
        <taxon>Branchiostoma</taxon>
    </lineage>
</organism>
<name>C3YCC7_BRAFL</name>
<protein>
    <submittedName>
        <fullName evidence="2">Uncharacterized protein</fullName>
    </submittedName>
</protein>
<evidence type="ECO:0000256" key="1">
    <source>
        <dbReference type="SAM" id="Phobius"/>
    </source>
</evidence>
<accession>C3YCC7</accession>
<keyword evidence="1" id="KW-0812">Transmembrane</keyword>